<evidence type="ECO:0000256" key="2">
    <source>
        <dbReference type="ARBA" id="ARBA00022763"/>
    </source>
</evidence>
<evidence type="ECO:0000256" key="6">
    <source>
        <dbReference type="SAM" id="MobiDB-lite"/>
    </source>
</evidence>
<evidence type="ECO:0000259" key="7">
    <source>
        <dbReference type="SMART" id="SM00485"/>
    </source>
</evidence>
<organism evidence="8 9">
    <name type="scientific">Plasmodium ovale curtisi</name>
    <dbReference type="NCBI Taxonomy" id="864141"/>
    <lineage>
        <taxon>Eukaryota</taxon>
        <taxon>Sar</taxon>
        <taxon>Alveolata</taxon>
        <taxon>Apicomplexa</taxon>
        <taxon>Aconoidasida</taxon>
        <taxon>Haemosporida</taxon>
        <taxon>Plasmodiidae</taxon>
        <taxon>Plasmodium</taxon>
        <taxon>Plasmodium (Plasmodium)</taxon>
    </lineage>
</organism>
<dbReference type="PRINTS" id="PR00853">
    <property type="entry name" value="XPGRADSUPER"/>
</dbReference>
<reference evidence="9" key="1">
    <citation type="submission" date="2016-05" db="EMBL/GenBank/DDBJ databases">
        <authorList>
            <person name="Naeem Raeece"/>
        </authorList>
    </citation>
    <scope>NUCLEOTIDE SEQUENCE [LARGE SCALE GENOMIC DNA]</scope>
</reference>
<protein>
    <submittedName>
        <fullName evidence="8">DNA repair protein RAD2, putative (RAD2)</fullName>
    </submittedName>
</protein>
<dbReference type="Proteomes" id="UP000078546">
    <property type="component" value="Unassembled WGS sequence"/>
</dbReference>
<dbReference type="EMBL" id="FLQV01002466">
    <property type="protein sequence ID" value="SBT01396.1"/>
    <property type="molecule type" value="Genomic_DNA"/>
</dbReference>
<comment type="subcellular location">
    <subcellularLocation>
        <location evidence="1">Nucleus</location>
    </subcellularLocation>
</comment>
<proteinExistence type="predicted"/>
<evidence type="ECO:0000256" key="1">
    <source>
        <dbReference type="ARBA" id="ARBA00004123"/>
    </source>
</evidence>
<dbReference type="AlphaFoldDB" id="A0A1A8X818"/>
<accession>A0A1A8X818</accession>
<name>A0A1A8X818_PLAOA</name>
<dbReference type="PANTHER" id="PTHR16171">
    <property type="entry name" value="DNA REPAIR PROTEIN COMPLEMENTING XP-G CELLS-RELATED"/>
    <property type="match status" value="1"/>
</dbReference>
<feature type="domain" description="XPG N-terminal" evidence="7">
    <location>
        <begin position="1"/>
        <end position="126"/>
    </location>
</feature>
<keyword evidence="4" id="KW-0234">DNA repair</keyword>
<dbReference type="GO" id="GO:0004520">
    <property type="term" value="F:DNA endonuclease activity"/>
    <property type="evidence" value="ECO:0007669"/>
    <property type="project" value="TreeGrafter"/>
</dbReference>
<keyword evidence="2" id="KW-0227">DNA damage</keyword>
<feature type="region of interest" description="Disordered" evidence="6">
    <location>
        <begin position="402"/>
        <end position="442"/>
    </location>
</feature>
<dbReference type="InterPro" id="IPR019974">
    <property type="entry name" value="XPG_CS"/>
</dbReference>
<dbReference type="PANTHER" id="PTHR16171:SF7">
    <property type="entry name" value="DNA REPAIR PROTEIN RAD2"/>
    <property type="match status" value="1"/>
</dbReference>
<evidence type="ECO:0000313" key="9">
    <source>
        <dbReference type="Proteomes" id="UP000078546"/>
    </source>
</evidence>
<dbReference type="InterPro" id="IPR006085">
    <property type="entry name" value="XPG_DNA_repair_N"/>
</dbReference>
<feature type="non-terminal residue" evidence="8">
    <location>
        <position position="603"/>
    </location>
</feature>
<dbReference type="Gene3D" id="3.40.50.1010">
    <property type="entry name" value="5'-nuclease"/>
    <property type="match status" value="1"/>
</dbReference>
<evidence type="ECO:0000256" key="3">
    <source>
        <dbReference type="ARBA" id="ARBA00023128"/>
    </source>
</evidence>
<dbReference type="GO" id="GO:0003697">
    <property type="term" value="F:single-stranded DNA binding"/>
    <property type="evidence" value="ECO:0007669"/>
    <property type="project" value="TreeGrafter"/>
</dbReference>
<dbReference type="GO" id="GO:0006281">
    <property type="term" value="P:DNA repair"/>
    <property type="evidence" value="ECO:0007669"/>
    <property type="project" value="UniProtKB-KW"/>
</dbReference>
<dbReference type="SMART" id="SM00485">
    <property type="entry name" value="XPGN"/>
    <property type="match status" value="1"/>
</dbReference>
<dbReference type="GO" id="GO:0016788">
    <property type="term" value="F:hydrolase activity, acting on ester bonds"/>
    <property type="evidence" value="ECO:0007669"/>
    <property type="project" value="InterPro"/>
</dbReference>
<dbReference type="CDD" id="cd09868">
    <property type="entry name" value="PIN_XPG_RAD2"/>
    <property type="match status" value="1"/>
</dbReference>
<evidence type="ECO:0000256" key="4">
    <source>
        <dbReference type="ARBA" id="ARBA00023204"/>
    </source>
</evidence>
<dbReference type="InterPro" id="IPR006084">
    <property type="entry name" value="XPG/Rad2"/>
</dbReference>
<evidence type="ECO:0000313" key="8">
    <source>
        <dbReference type="EMBL" id="SBT01396.1"/>
    </source>
</evidence>
<sequence length="603" mass="69868">MGVKGLWSIVSPVGVRVNPEIFTGKRIAIDVSIWLYELTYANNLKSLKNNSFDNMSIFNDLWLDFSENMNNEIRSDNLKKAHLYFFFLRICKLLYYNIRPIFIFDGDPPELKRKTIFQRNIKRRNFEEKFKKTAEKLIYNYYQRTLLKSLKSQKNISRKKKESEKKTLNKNLGVKKSTTPNLIEIYDSIREKDASLSSMVEQVGNVEVSVKDVLTICNDDDLRKIQNKVLMIADLDVTKEGDNKDNFVNGKNKISEHNNMGEEKKKHNIDEHIVDGDISLHITLSEEEKHNKRKNIMNNLDNEINEQIVRKKHIARKKYYENIPKDFKGFLSMRRPVDIIDISDYNTDLLEFTDNVKHVEGKYSMGDAEGSVSEMHDKSPKCIDGVQLGIATRHSKVGTNINDGTYGNVGNDDVLQKGSSVQEPESINSSSDDAFVSESKNTGSAQRIEGYYEADAAEKEGIDVEGKRVSKEEEFSQGTHRREINILEMPSVISSSNIFLDGKDEYKVYYVNNEEIKIPLFKEINKEIFEKLPIKLQYQILQDIKEEWYTDNRIKAIKAKDDMDIFSQVQLETYVRMIKTDFEIEKLKIKMAENIQNVEGELI</sequence>
<gene>
    <name evidence="8" type="ORF">POVCU1_066620</name>
</gene>
<dbReference type="Pfam" id="PF00752">
    <property type="entry name" value="XPG_N"/>
    <property type="match status" value="1"/>
</dbReference>
<dbReference type="GO" id="GO:0005634">
    <property type="term" value="C:nucleus"/>
    <property type="evidence" value="ECO:0007669"/>
    <property type="project" value="UniProtKB-SubCell"/>
</dbReference>
<feature type="compositionally biased region" description="Polar residues" evidence="6">
    <location>
        <begin position="417"/>
        <end position="442"/>
    </location>
</feature>
<dbReference type="SUPFAM" id="SSF88723">
    <property type="entry name" value="PIN domain-like"/>
    <property type="match status" value="1"/>
</dbReference>
<dbReference type="PROSITE" id="PS00841">
    <property type="entry name" value="XPG_1"/>
    <property type="match status" value="1"/>
</dbReference>
<keyword evidence="5" id="KW-0539">Nucleus</keyword>
<evidence type="ECO:0000256" key="5">
    <source>
        <dbReference type="ARBA" id="ARBA00023242"/>
    </source>
</evidence>
<dbReference type="InterPro" id="IPR029060">
    <property type="entry name" value="PIN-like_dom_sf"/>
</dbReference>
<keyword evidence="3" id="KW-0496">Mitochondrion</keyword>